<sequence length="1055" mass="116290">MAETSGNMKKSSLAMLTIASLAAMGEAFVHPNNNGFAASSKMIKPMGYAQRQTIRNFVEQKPEDAFSELIEEGTKLQKAARKLPSEAQRLILPSALKLQVAPAALAEVVREKGLEELSEDDLEEVRDRFGLEGEAWERVLVELYRRFAAALLDASPAGEGATTAEVKRLAAVHARMGMSGSAVSQAHFEAARELRAQLEGGLFGDVEDKASAAYLKLSKFLFLTDRVLHEAETPEAKRFEMGRVRRALDLSREQLAARLAEQANPLYRKAMAQVPAKIAKVKPQTMENARKALGVVPADMFDMHLEFYQEELEKLVHGKYKSDFSTTPWDEADQLYLAKLGVALTLRPEFCDELYAEVVGPLYQAALKQHFPATTSTQYPPGLAETTAHLNLPRLQREKELKQFAREPLRAMWRKATGGDLLNNEAATDEQIIKMLEWYGRVKSLVNASFANAEVANAATNRIFQNVLVSDDELERQAELRTYKNFVKRRTLKYNEGDAVYFSDMVFLLGAEPVEWQKDVKKMSGGELRMKLYAMHRAGKCKGDGDSGEAKFELMKETKGMDRDEVDRVFRQVGLELYRYSIDELKRKWGDVPSARAMQDLLDLKTWFQLRDSDTDAVHLDKYGDVYAKAVVEAMGPAGKVEAEAKPLLRELAKRLLLDEKAERFLWKKALCTRAEPLVESLLNSWDMVTLSREGLAKKRGTDYGADLIQAEGSLGIAAEASIVPDLVALAQLFEDNEGLTSSVVEVRSPTGQPETKTVWRAITSVNGMFEGENEKVEQIYRSFLVQAHSDAKRDAAALSKLQEQLPAVLGIPASRVVAIKASMGEGIVDRFFANYFVQNPAARSLDPQGLFFLAQIQTQLGMTDAEFDEVTAGAKRKVAVARKADLFEGGALNAARAQAFRELCQGLGEGGLLGEEGGLLSKAQRRQLFALEVGAAVEGRAGADALAEAAEACMESYGLNEADSQVALLALFKLRFAGLMRVAAKNLEDGFRQRAGDGLDRVVAFGLVTPEPMAHAYPPAKVADLVACYGEFLEKKGDGEAGEKLETLKLVLGA</sequence>
<reference evidence="2" key="1">
    <citation type="submission" date="2021-01" db="EMBL/GenBank/DDBJ databases">
        <authorList>
            <person name="Corre E."/>
            <person name="Pelletier E."/>
            <person name="Niang G."/>
            <person name="Scheremetjew M."/>
            <person name="Finn R."/>
            <person name="Kale V."/>
            <person name="Holt S."/>
            <person name="Cochrane G."/>
            <person name="Meng A."/>
            <person name="Brown T."/>
            <person name="Cohen L."/>
        </authorList>
    </citation>
    <scope>NUCLEOTIDE SEQUENCE</scope>
    <source>
        <strain evidence="2">CCMP3107</strain>
    </source>
</reference>
<gene>
    <name evidence="2" type="ORF">HAKA00212_LOCUS7465</name>
</gene>
<organism evidence="2">
    <name type="scientific">Heterosigma akashiwo</name>
    <name type="common">Chromophytic alga</name>
    <name type="synonym">Heterosigma carterae</name>
    <dbReference type="NCBI Taxonomy" id="2829"/>
    <lineage>
        <taxon>Eukaryota</taxon>
        <taxon>Sar</taxon>
        <taxon>Stramenopiles</taxon>
        <taxon>Ochrophyta</taxon>
        <taxon>Raphidophyceae</taxon>
        <taxon>Chattonellales</taxon>
        <taxon>Chattonellaceae</taxon>
        <taxon>Heterosigma</taxon>
    </lineage>
</organism>
<protein>
    <submittedName>
        <fullName evidence="2">Uncharacterized protein</fullName>
    </submittedName>
</protein>
<proteinExistence type="predicted"/>
<dbReference type="PANTHER" id="PTHR34935">
    <property type="entry name" value="PROTEIN TIC110, CHLOROPLASTIC"/>
    <property type="match status" value="1"/>
</dbReference>
<feature type="signal peptide" evidence="1">
    <location>
        <begin position="1"/>
        <end position="27"/>
    </location>
</feature>
<dbReference type="GO" id="GO:0045037">
    <property type="term" value="P:protein import into chloroplast stroma"/>
    <property type="evidence" value="ECO:0007669"/>
    <property type="project" value="TreeGrafter"/>
</dbReference>
<evidence type="ECO:0000313" key="2">
    <source>
        <dbReference type="EMBL" id="CAE0628783.1"/>
    </source>
</evidence>
<accession>A0A6V2STP8</accession>
<dbReference type="EMBL" id="HBIU01016010">
    <property type="protein sequence ID" value="CAE0628783.1"/>
    <property type="molecule type" value="Transcribed_RNA"/>
</dbReference>
<feature type="chain" id="PRO_5030161004" evidence="1">
    <location>
        <begin position="28"/>
        <end position="1055"/>
    </location>
</feature>
<name>A0A6V2STP8_HETAK</name>
<dbReference type="GO" id="GO:0061927">
    <property type="term" value="C:TOC-TIC supercomplex I"/>
    <property type="evidence" value="ECO:0007669"/>
    <property type="project" value="TreeGrafter"/>
</dbReference>
<dbReference type="AlphaFoldDB" id="A0A6V2STP8"/>
<evidence type="ECO:0000256" key="1">
    <source>
        <dbReference type="SAM" id="SignalP"/>
    </source>
</evidence>
<keyword evidence="1" id="KW-0732">Signal</keyword>
<dbReference type="InterPro" id="IPR031610">
    <property type="entry name" value="TIC110"/>
</dbReference>
<dbReference type="PANTHER" id="PTHR34935:SF3">
    <property type="entry name" value="PROTEIN TIC110, CHLOROPLASTIC"/>
    <property type="match status" value="1"/>
</dbReference>